<proteinExistence type="predicted"/>
<dbReference type="STRING" id="1330534.L323_08125"/>
<name>U4R3U3_9FIRM</name>
<sequence length="112" mass="12133">MNELFTFGYSGNILISMAGGNFEEPAGSMIVNVPAGKKVKNFDMMGGKPQPIFEDIPKSDVEELRAQNTQLQTYIENMSQVVDALLTMLASNNNTSPETVDSILNTLKGSDA</sequence>
<evidence type="ECO:0000313" key="2">
    <source>
        <dbReference type="Proteomes" id="UP000016860"/>
    </source>
</evidence>
<evidence type="ECO:0000313" key="1">
    <source>
        <dbReference type="EMBL" id="EPR12508.1"/>
    </source>
</evidence>
<reference evidence="1 2" key="1">
    <citation type="journal article" date="2013" name="Genome Announc.">
        <title>Draft Genome Sequence of the Cellulolytic Bacterium Clostridium papyrosolvens C7 (ATCC 700395).</title>
        <authorList>
            <person name="Zepeda V."/>
            <person name="Dassa B."/>
            <person name="Borovok I."/>
            <person name="Lamed R."/>
            <person name="Bayer E.A."/>
            <person name="Cate J.H."/>
        </authorList>
    </citation>
    <scope>NUCLEOTIDE SEQUENCE [LARGE SCALE GENOMIC DNA]</scope>
    <source>
        <strain evidence="1 2">C7</strain>
    </source>
</reference>
<accession>U4R3U3</accession>
<gene>
    <name evidence="1" type="ORF">L323_08125</name>
</gene>
<dbReference type="AlphaFoldDB" id="U4R3U3"/>
<dbReference type="RefSeq" id="WP_020815178.1">
    <property type="nucleotide sequence ID" value="NZ_ATAY01000026.1"/>
</dbReference>
<dbReference type="PATRIC" id="fig|1330534.3.peg.1624"/>
<organism evidence="1 2">
    <name type="scientific">Ruminiclostridium papyrosolvens C7</name>
    <dbReference type="NCBI Taxonomy" id="1330534"/>
    <lineage>
        <taxon>Bacteria</taxon>
        <taxon>Bacillati</taxon>
        <taxon>Bacillota</taxon>
        <taxon>Clostridia</taxon>
        <taxon>Eubacteriales</taxon>
        <taxon>Oscillospiraceae</taxon>
        <taxon>Ruminiclostridium</taxon>
    </lineage>
</organism>
<dbReference type="EMBL" id="ATAY01000026">
    <property type="protein sequence ID" value="EPR12508.1"/>
    <property type="molecule type" value="Genomic_DNA"/>
</dbReference>
<dbReference type="Proteomes" id="UP000016860">
    <property type="component" value="Unassembled WGS sequence"/>
</dbReference>
<protein>
    <submittedName>
        <fullName evidence="1">Uncharacterized protein</fullName>
    </submittedName>
</protein>
<comment type="caution">
    <text evidence="1">The sequence shown here is derived from an EMBL/GenBank/DDBJ whole genome shotgun (WGS) entry which is preliminary data.</text>
</comment>